<keyword evidence="2" id="KW-0680">Restriction system</keyword>
<dbReference type="EMBL" id="CP125292">
    <property type="protein sequence ID" value="WHM20305.1"/>
    <property type="molecule type" value="Genomic_DNA"/>
</dbReference>
<dbReference type="GO" id="GO:0004519">
    <property type="term" value="F:endonuclease activity"/>
    <property type="evidence" value="ECO:0007669"/>
    <property type="project" value="UniProtKB-KW"/>
</dbReference>
<dbReference type="RefSeq" id="WP_144459506.1">
    <property type="nucleotide sequence ID" value="NZ_CP061870.1"/>
</dbReference>
<dbReference type="InterPro" id="IPR044946">
    <property type="entry name" value="Restrct_endonuc_typeI_TRD_sf"/>
</dbReference>
<proteinExistence type="inferred from homology"/>
<keyword evidence="5" id="KW-0378">Hydrolase</keyword>
<evidence type="ECO:0000313" key="5">
    <source>
        <dbReference type="EMBL" id="WHM20305.1"/>
    </source>
</evidence>
<evidence type="ECO:0000313" key="6">
    <source>
        <dbReference type="Proteomes" id="UP001229422"/>
    </source>
</evidence>
<dbReference type="PANTHER" id="PTHR30408">
    <property type="entry name" value="TYPE-1 RESTRICTION ENZYME ECOKI SPECIFICITY PROTEIN"/>
    <property type="match status" value="1"/>
</dbReference>
<comment type="similarity">
    <text evidence="1">Belongs to the type-I restriction system S methylase family.</text>
</comment>
<dbReference type="GO" id="GO:0016787">
    <property type="term" value="F:hydrolase activity"/>
    <property type="evidence" value="ECO:0007669"/>
    <property type="project" value="UniProtKB-KW"/>
</dbReference>
<dbReference type="GO" id="GO:0003677">
    <property type="term" value="F:DNA binding"/>
    <property type="evidence" value="ECO:0007669"/>
    <property type="project" value="UniProtKB-KW"/>
</dbReference>
<dbReference type="SUPFAM" id="SSF116734">
    <property type="entry name" value="DNA methylase specificity domain"/>
    <property type="match status" value="1"/>
</dbReference>
<organism evidence="5 6">
    <name type="scientific">Bacillus subtilis</name>
    <dbReference type="NCBI Taxonomy" id="1423"/>
    <lineage>
        <taxon>Bacteria</taxon>
        <taxon>Bacillati</taxon>
        <taxon>Bacillota</taxon>
        <taxon>Bacilli</taxon>
        <taxon>Bacillales</taxon>
        <taxon>Bacillaceae</taxon>
        <taxon>Bacillus</taxon>
    </lineage>
</organism>
<evidence type="ECO:0000259" key="4">
    <source>
        <dbReference type="Pfam" id="PF01420"/>
    </source>
</evidence>
<dbReference type="Pfam" id="PF01420">
    <property type="entry name" value="Methylase_S"/>
    <property type="match status" value="1"/>
</dbReference>
<keyword evidence="5" id="KW-0255">Endonuclease</keyword>
<gene>
    <name evidence="5" type="ORF">QL281_15870</name>
</gene>
<name>A0AAQ3EL98_BACIU</name>
<accession>A0AAQ3EL98</accession>
<dbReference type="InterPro" id="IPR052021">
    <property type="entry name" value="Type-I_RS_S_subunit"/>
</dbReference>
<reference evidence="5" key="1">
    <citation type="submission" date="2023-05" db="EMBL/GenBank/DDBJ databases">
        <title>Complete genome sequence of Bacillus subtilis SRCM117797 isolated from Soybean paste.</title>
        <authorList>
            <person name="Abraha H.B."/>
            <person name="Kim K.-P."/>
            <person name="Ryu M.-S."/>
            <person name="Jeong D.-Y."/>
        </authorList>
    </citation>
    <scope>NUCLEOTIDE SEQUENCE</scope>
    <source>
        <strain evidence="5">SRCM117797</strain>
    </source>
</reference>
<keyword evidence="3" id="KW-0238">DNA-binding</keyword>
<dbReference type="InterPro" id="IPR000055">
    <property type="entry name" value="Restrct_endonuc_typeI_TRD"/>
</dbReference>
<dbReference type="AlphaFoldDB" id="A0AAQ3EL98"/>
<feature type="domain" description="Type I restriction modification DNA specificity" evidence="4">
    <location>
        <begin position="1"/>
        <end position="158"/>
    </location>
</feature>
<evidence type="ECO:0000256" key="1">
    <source>
        <dbReference type="ARBA" id="ARBA00010923"/>
    </source>
</evidence>
<protein>
    <submittedName>
        <fullName evidence="5">Restriction endonuclease subunit S</fullName>
        <ecNumber evidence="5">3.1.21.-</ecNumber>
    </submittedName>
</protein>
<dbReference type="EC" id="3.1.21.-" evidence="5"/>
<sequence>MRLEEIVTVKIGRNLSRGHEKNDPTLVAYTYEDLINDLDGSFLDSQVSPDVEQSNHKESYLSSVGDVVFSFVSSKAGIVSDLNHGKIINQNFAKLMIEHIDLDSRYLCYALNESHAMKKQMAISMQGSTVPKLTPAILKELEIKLPSIEKQRTIGNAYFCLRKRQALAKKQAELEEQLYLEALKRLDQQ</sequence>
<keyword evidence="5" id="KW-0540">Nuclease</keyword>
<dbReference type="Proteomes" id="UP001229422">
    <property type="component" value="Chromosome"/>
</dbReference>
<dbReference type="PANTHER" id="PTHR30408:SF12">
    <property type="entry name" value="TYPE I RESTRICTION ENZYME MJAVIII SPECIFICITY SUBUNIT"/>
    <property type="match status" value="1"/>
</dbReference>
<evidence type="ECO:0000256" key="3">
    <source>
        <dbReference type="ARBA" id="ARBA00023125"/>
    </source>
</evidence>
<dbReference type="Gene3D" id="3.90.220.20">
    <property type="entry name" value="DNA methylase specificity domains"/>
    <property type="match status" value="1"/>
</dbReference>
<evidence type="ECO:0000256" key="2">
    <source>
        <dbReference type="ARBA" id="ARBA00022747"/>
    </source>
</evidence>
<dbReference type="GO" id="GO:0009307">
    <property type="term" value="P:DNA restriction-modification system"/>
    <property type="evidence" value="ECO:0007669"/>
    <property type="project" value="UniProtKB-KW"/>
</dbReference>